<comment type="subunit">
    <text evidence="4">Component of the Mediator complex.</text>
</comment>
<dbReference type="GO" id="GO:0003712">
    <property type="term" value="F:transcription coregulator activity"/>
    <property type="evidence" value="ECO:0007669"/>
    <property type="project" value="InterPro"/>
</dbReference>
<dbReference type="Pfam" id="PF08612">
    <property type="entry name" value="Med20"/>
    <property type="match status" value="1"/>
</dbReference>
<accession>A0A9P4JR53</accession>
<dbReference type="GO" id="GO:0016592">
    <property type="term" value="C:mediator complex"/>
    <property type="evidence" value="ECO:0007669"/>
    <property type="project" value="InterPro"/>
</dbReference>
<comment type="caution">
    <text evidence="6">The sequence shown here is derived from an EMBL/GenBank/DDBJ whole genome shotgun (WGS) entry which is preliminary data.</text>
</comment>
<evidence type="ECO:0000256" key="4">
    <source>
        <dbReference type="RuleBase" id="RU364152"/>
    </source>
</evidence>
<comment type="function">
    <text evidence="4">Component of the Mediator complex, a coactivator involved in the regulated transcription of nearly all RNA polymerase II-dependent genes. Mediator functions as a bridge to convey information from gene-specific regulatory proteins to the basal RNA polymerase II transcription machinery. Mediator is recruited to promoters by direct interactions with regulatory proteins and serves as a scaffold for the assembly of a functional preinitiation complex with RNA polymerase II and the general transcription factors.</text>
</comment>
<feature type="region of interest" description="Disordered" evidence="5">
    <location>
        <begin position="92"/>
        <end position="111"/>
    </location>
</feature>
<gene>
    <name evidence="4" type="primary">MED20</name>
    <name evidence="6" type="ORF">GQ43DRAFT_393655</name>
</gene>
<dbReference type="GO" id="GO:0006357">
    <property type="term" value="P:regulation of transcription by RNA polymerase II"/>
    <property type="evidence" value="ECO:0007669"/>
    <property type="project" value="InterPro"/>
</dbReference>
<organism evidence="6 7">
    <name type="scientific">Delitschia confertaspora ATCC 74209</name>
    <dbReference type="NCBI Taxonomy" id="1513339"/>
    <lineage>
        <taxon>Eukaryota</taxon>
        <taxon>Fungi</taxon>
        <taxon>Dikarya</taxon>
        <taxon>Ascomycota</taxon>
        <taxon>Pezizomycotina</taxon>
        <taxon>Dothideomycetes</taxon>
        <taxon>Pleosporomycetidae</taxon>
        <taxon>Pleosporales</taxon>
        <taxon>Delitschiaceae</taxon>
        <taxon>Delitschia</taxon>
    </lineage>
</organism>
<dbReference type="InterPro" id="IPR013921">
    <property type="entry name" value="Mediator_Med20"/>
</dbReference>
<keyword evidence="4" id="KW-0804">Transcription</keyword>
<dbReference type="Proteomes" id="UP000799536">
    <property type="component" value="Unassembled WGS sequence"/>
</dbReference>
<protein>
    <recommendedName>
        <fullName evidence="4">Mediator of RNA polymerase II transcription subunit 20</fullName>
    </recommendedName>
    <alternativeName>
        <fullName evidence="4">Mediator complex subunit 20</fullName>
    </alternativeName>
</protein>
<comment type="similarity">
    <text evidence="2 4">Belongs to the Mediator complex subunit 20 family.</text>
</comment>
<name>A0A9P4JR53_9PLEO</name>
<dbReference type="AlphaFoldDB" id="A0A9P4JR53"/>
<evidence type="ECO:0000256" key="3">
    <source>
        <dbReference type="ARBA" id="ARBA00023242"/>
    </source>
</evidence>
<keyword evidence="7" id="KW-1185">Reference proteome</keyword>
<keyword evidence="3 4" id="KW-0539">Nucleus</keyword>
<feature type="region of interest" description="Disordered" evidence="5">
    <location>
        <begin position="199"/>
        <end position="228"/>
    </location>
</feature>
<keyword evidence="4" id="KW-0805">Transcription regulation</keyword>
<dbReference type="OrthoDB" id="1854899at2759"/>
<keyword evidence="4" id="KW-0010">Activator</keyword>
<proteinExistence type="inferred from homology"/>
<reference evidence="6" key="1">
    <citation type="journal article" date="2020" name="Stud. Mycol.">
        <title>101 Dothideomycetes genomes: a test case for predicting lifestyles and emergence of pathogens.</title>
        <authorList>
            <person name="Haridas S."/>
            <person name="Albert R."/>
            <person name="Binder M."/>
            <person name="Bloem J."/>
            <person name="Labutti K."/>
            <person name="Salamov A."/>
            <person name="Andreopoulos B."/>
            <person name="Baker S."/>
            <person name="Barry K."/>
            <person name="Bills G."/>
            <person name="Bluhm B."/>
            <person name="Cannon C."/>
            <person name="Castanera R."/>
            <person name="Culley D."/>
            <person name="Daum C."/>
            <person name="Ezra D."/>
            <person name="Gonzalez J."/>
            <person name="Henrissat B."/>
            <person name="Kuo A."/>
            <person name="Liang C."/>
            <person name="Lipzen A."/>
            <person name="Lutzoni F."/>
            <person name="Magnuson J."/>
            <person name="Mondo S."/>
            <person name="Nolan M."/>
            <person name="Ohm R."/>
            <person name="Pangilinan J."/>
            <person name="Park H.-J."/>
            <person name="Ramirez L."/>
            <person name="Alfaro M."/>
            <person name="Sun H."/>
            <person name="Tritt A."/>
            <person name="Yoshinaga Y."/>
            <person name="Zwiers L.-H."/>
            <person name="Turgeon B."/>
            <person name="Goodwin S."/>
            <person name="Spatafora J."/>
            <person name="Crous P."/>
            <person name="Grigoriev I."/>
        </authorList>
    </citation>
    <scope>NUCLEOTIDE SEQUENCE</scope>
    <source>
        <strain evidence="6">ATCC 74209</strain>
    </source>
</reference>
<evidence type="ECO:0000313" key="6">
    <source>
        <dbReference type="EMBL" id="KAF2201724.1"/>
    </source>
</evidence>
<evidence type="ECO:0000256" key="5">
    <source>
        <dbReference type="SAM" id="MobiDB-lite"/>
    </source>
</evidence>
<evidence type="ECO:0000256" key="2">
    <source>
        <dbReference type="ARBA" id="ARBA00010743"/>
    </source>
</evidence>
<dbReference type="EMBL" id="ML993964">
    <property type="protein sequence ID" value="KAF2201724.1"/>
    <property type="molecule type" value="Genomic_DNA"/>
</dbReference>
<feature type="compositionally biased region" description="Polar residues" evidence="5">
    <location>
        <begin position="92"/>
        <end position="108"/>
    </location>
</feature>
<comment type="subcellular location">
    <subcellularLocation>
        <location evidence="1 4">Nucleus</location>
    </subcellularLocation>
</comment>
<evidence type="ECO:0000313" key="7">
    <source>
        <dbReference type="Proteomes" id="UP000799536"/>
    </source>
</evidence>
<evidence type="ECO:0000256" key="1">
    <source>
        <dbReference type="ARBA" id="ARBA00004123"/>
    </source>
</evidence>
<sequence>MKFAGLYFIPTHNPTEATTLLSTLTTSLETHFHNPTPSTPWTLTYRLLRSTPAPSSSQTLPQGYHHILHISSLSQPLTFCYIHGLASPTQIKSENSTQDSSQKIQQPAETGKEGVKQMIITIPTSQSDPHIHTLITHLSPLWSHRQTLFIPPSPSYSSGEYTVRLGQLHLSRSPYINPGTATSATIPGVVVCIEAEADGTPKAEDSDSENDQNDIKEESGDGSSVTLGREEEEWYKEMECGVRDIWSKIWGNGEGMGLGGKGVEVREVMMDWKTQIDWGNRRDAQEDETLVKMWCEVLRLRA</sequence>